<evidence type="ECO:0000313" key="1">
    <source>
        <dbReference type="EMBL" id="MFN2102931.1"/>
    </source>
</evidence>
<protein>
    <submittedName>
        <fullName evidence="1">Uncharacterized protein</fullName>
    </submittedName>
</protein>
<sequence length="57" mass="6956">MNELEIKKYIERRENLQKDIEYEPSNIFVDDTLTMREIGENLSEVSKKSLKNFREKY</sequence>
<keyword evidence="2" id="KW-1185">Reference proteome</keyword>
<evidence type="ECO:0000313" key="2">
    <source>
        <dbReference type="Proteomes" id="UP001634413"/>
    </source>
</evidence>
<accession>A0ABW9KGT3</accession>
<proteinExistence type="predicted"/>
<reference evidence="1 2" key="1">
    <citation type="journal article" date="2024" name="Anaerobe">
        <title>The identification of Finegoldia dalianensis sp. nov., isolated from the pus of a patient with skin abscess and genomic analysis of the strains belonging to Finegoldia genus.</title>
        <authorList>
            <person name="Li Y."/>
            <person name="Wang Y."/>
            <person name="Xiao D."/>
            <person name="Wang J."/>
            <person name="Jin D."/>
        </authorList>
    </citation>
    <scope>NUCLEOTIDE SEQUENCE [LARGE SCALE GENOMIC DNA]</scope>
    <source>
        <strain evidence="1 2">LY240594</strain>
    </source>
</reference>
<dbReference type="EMBL" id="JBDLBQ010000007">
    <property type="protein sequence ID" value="MFN2102931.1"/>
    <property type="molecule type" value="Genomic_DNA"/>
</dbReference>
<name>A0ABW9KGT3_9FIRM</name>
<gene>
    <name evidence="1" type="ORF">ABDJ34_08450</name>
</gene>
<dbReference type="Proteomes" id="UP001634413">
    <property type="component" value="Unassembled WGS sequence"/>
</dbReference>
<comment type="caution">
    <text evidence="1">The sequence shown here is derived from an EMBL/GenBank/DDBJ whole genome shotgun (WGS) entry which is preliminary data.</text>
</comment>
<organism evidence="1 2">
    <name type="scientific">Finegoldia dalianensis</name>
    <dbReference type="NCBI Taxonomy" id="3145239"/>
    <lineage>
        <taxon>Bacteria</taxon>
        <taxon>Bacillati</taxon>
        <taxon>Bacillota</taxon>
        <taxon>Tissierellia</taxon>
        <taxon>Tissierellales</taxon>
        <taxon>Peptoniphilaceae</taxon>
        <taxon>Finegoldia</taxon>
    </lineage>
</organism>
<dbReference type="RefSeq" id="WP_412702068.1">
    <property type="nucleotide sequence ID" value="NZ_JBDLBQ010000007.1"/>
</dbReference>